<name>A0A1I3F5X0_9RHOB</name>
<gene>
    <name evidence="2" type="ORF">SAMN05216258_10482</name>
</gene>
<dbReference type="STRING" id="1114924.SAMN05216258_10482"/>
<protein>
    <recommendedName>
        <fullName evidence="4">SseB protein N-terminal domain-containing protein</fullName>
    </recommendedName>
</protein>
<reference evidence="2 3" key="1">
    <citation type="submission" date="2016-10" db="EMBL/GenBank/DDBJ databases">
        <authorList>
            <person name="de Groot N.N."/>
        </authorList>
    </citation>
    <scope>NUCLEOTIDE SEQUENCE [LARGE SCALE GENOMIC DNA]</scope>
    <source>
        <strain evidence="2 3">CGMCC 1.11030</strain>
    </source>
</reference>
<proteinExistence type="predicted"/>
<evidence type="ECO:0000313" key="3">
    <source>
        <dbReference type="Proteomes" id="UP000199377"/>
    </source>
</evidence>
<dbReference type="Proteomes" id="UP000199377">
    <property type="component" value="Unassembled WGS sequence"/>
</dbReference>
<keyword evidence="3" id="KW-1185">Reference proteome</keyword>
<organism evidence="2 3">
    <name type="scientific">Albimonas pacifica</name>
    <dbReference type="NCBI Taxonomy" id="1114924"/>
    <lineage>
        <taxon>Bacteria</taxon>
        <taxon>Pseudomonadati</taxon>
        <taxon>Pseudomonadota</taxon>
        <taxon>Alphaproteobacteria</taxon>
        <taxon>Rhodobacterales</taxon>
        <taxon>Paracoccaceae</taxon>
        <taxon>Albimonas</taxon>
    </lineage>
</organism>
<accession>A0A1I3F5X0</accession>
<feature type="region of interest" description="Disordered" evidence="1">
    <location>
        <begin position="249"/>
        <end position="272"/>
    </location>
</feature>
<sequence>MTDAPETPLDRAMRLAGGDVADGRVIDALLNARLCLLLKAPPGPDGALSPLLLELEAGPTALAFDDETRLAAFGGGEDYAEAPGRALIGMLTGRGVNLAVNPGVAPSEMFHAAEALEWMAQVSAAEARDAEGRISALSAPRGAEPALISALDAKLAALGAWLAEAWLVSAQTPEGDRLALALAERESGAPAAGRALEAAAEARRRAVVLAISESARLAAPDCPVEIFFAPAGGPALAAARRAGLGFEIPEPEAPAVPGAAPGMDPSRPPKLR</sequence>
<dbReference type="OrthoDB" id="7831317at2"/>
<evidence type="ECO:0008006" key="4">
    <source>
        <dbReference type="Google" id="ProtNLM"/>
    </source>
</evidence>
<feature type="compositionally biased region" description="Low complexity" evidence="1">
    <location>
        <begin position="253"/>
        <end position="262"/>
    </location>
</feature>
<evidence type="ECO:0000313" key="2">
    <source>
        <dbReference type="EMBL" id="SFI06573.1"/>
    </source>
</evidence>
<evidence type="ECO:0000256" key="1">
    <source>
        <dbReference type="SAM" id="MobiDB-lite"/>
    </source>
</evidence>
<dbReference type="AlphaFoldDB" id="A0A1I3F5X0"/>
<dbReference type="EMBL" id="FOQH01000004">
    <property type="protein sequence ID" value="SFI06573.1"/>
    <property type="molecule type" value="Genomic_DNA"/>
</dbReference>
<dbReference type="RefSeq" id="WP_092859389.1">
    <property type="nucleotide sequence ID" value="NZ_FOQH01000004.1"/>
</dbReference>